<feature type="transmembrane region" description="Helical" evidence="10">
    <location>
        <begin position="336"/>
        <end position="358"/>
    </location>
</feature>
<sequence>MGVQESGNGVGDKHKYRRMDFDAAEDVFLLSSNAQCQEDVFKRRRDVQKFVFACAVFASLNSVLMGYDMGVMSGAILFIEQDLQISEVQQEVLVGILAIISLLGSLVGGKTSDAIGRKWTIALAAIVFQTGAAIMTFAPSFEILMIGRLLAGIGIGFGVMIAPVYIAEISPTVARGYLTSFPEIFINFGILLGYVSNYAFSGLPVHINWRVMLGVGILPSVFMGFALFVIPESPRWLVMQNRVEEARKVLSKTNENESEVEQRLAEIRMAAGFANAEKYETKAVWHEILYPSPAVRQMLITGCGIQFFQQVTGIDATVYYSPTIFMDAGIKDNTQILAATVAVGFTKTIFILVATFLIDRLGRRPLLFVSTVGMTISLLVLSLSLSFTGDGKLGIGLAILSVCANVAFFSIGLGPICWVVSSEIFPLRLRAQASALGAVGSRVSSGVVSMSFLSVSRVITVGGTFFIFSVISAISALFVHTCIPETKGKSLEQIEMMFQNEGEWQRGEVELGNLERLVQK</sequence>
<dbReference type="InterPro" id="IPR050814">
    <property type="entry name" value="Myo-inositol_Transporter"/>
</dbReference>
<keyword evidence="7 10" id="KW-1133">Transmembrane helix</keyword>
<dbReference type="InterPro" id="IPR005828">
    <property type="entry name" value="MFS_sugar_transport-like"/>
</dbReference>
<dbReference type="PROSITE" id="PS00216">
    <property type="entry name" value="SUGAR_TRANSPORT_1"/>
    <property type="match status" value="1"/>
</dbReference>
<dbReference type="InterPro" id="IPR036259">
    <property type="entry name" value="MFS_trans_sf"/>
</dbReference>
<evidence type="ECO:0000256" key="6">
    <source>
        <dbReference type="ARBA" id="ARBA00022847"/>
    </source>
</evidence>
<dbReference type="PANTHER" id="PTHR48020:SF49">
    <property type="entry name" value="SUGAR TRANSPORTER"/>
    <property type="match status" value="1"/>
</dbReference>
<evidence type="ECO:0000259" key="11">
    <source>
        <dbReference type="PROSITE" id="PS50850"/>
    </source>
</evidence>
<feature type="transmembrane region" description="Helical" evidence="10">
    <location>
        <begin position="211"/>
        <end position="230"/>
    </location>
</feature>
<evidence type="ECO:0000313" key="13">
    <source>
        <dbReference type="Proteomes" id="UP000091857"/>
    </source>
</evidence>
<comment type="similarity">
    <text evidence="2 9">Belongs to the major facilitator superfamily. Sugar transporter (TC 2.A.1.1) family.</text>
</comment>
<dbReference type="GO" id="GO:0015293">
    <property type="term" value="F:symporter activity"/>
    <property type="evidence" value="ECO:0007669"/>
    <property type="project" value="UniProtKB-KW"/>
</dbReference>
<dbReference type="SUPFAM" id="SSF103473">
    <property type="entry name" value="MFS general substrate transporter"/>
    <property type="match status" value="1"/>
</dbReference>
<feature type="transmembrane region" description="Helical" evidence="10">
    <location>
        <begin position="393"/>
        <end position="421"/>
    </location>
</feature>
<dbReference type="Proteomes" id="UP000091857">
    <property type="component" value="Chromosome 16"/>
</dbReference>
<dbReference type="PRINTS" id="PR00171">
    <property type="entry name" value="SUGRTRNSPORT"/>
</dbReference>
<dbReference type="AlphaFoldDB" id="A0A2C9U8A7"/>
<keyword evidence="6" id="KW-0769">Symport</keyword>
<feature type="transmembrane region" description="Helical" evidence="10">
    <location>
        <begin position="91"/>
        <end position="107"/>
    </location>
</feature>
<dbReference type="InterPro" id="IPR003663">
    <property type="entry name" value="Sugar/inositol_transpt"/>
</dbReference>
<feature type="transmembrane region" description="Helical" evidence="10">
    <location>
        <begin position="50"/>
        <end position="79"/>
    </location>
</feature>
<feature type="transmembrane region" description="Helical" evidence="10">
    <location>
        <begin position="365"/>
        <end position="387"/>
    </location>
</feature>
<keyword evidence="4" id="KW-0762">Sugar transport</keyword>
<evidence type="ECO:0000256" key="4">
    <source>
        <dbReference type="ARBA" id="ARBA00022597"/>
    </source>
</evidence>
<dbReference type="Gramene" id="Manes.16G024700.1.v8.1">
    <property type="protein sequence ID" value="Manes.16G024700.1.v8.1.CDS"/>
    <property type="gene ID" value="Manes.16G024700.v8.1"/>
</dbReference>
<organism evidence="12 13">
    <name type="scientific">Manihot esculenta</name>
    <name type="common">Cassava</name>
    <name type="synonym">Jatropha manihot</name>
    <dbReference type="NCBI Taxonomy" id="3983"/>
    <lineage>
        <taxon>Eukaryota</taxon>
        <taxon>Viridiplantae</taxon>
        <taxon>Streptophyta</taxon>
        <taxon>Embryophyta</taxon>
        <taxon>Tracheophyta</taxon>
        <taxon>Spermatophyta</taxon>
        <taxon>Magnoliopsida</taxon>
        <taxon>eudicotyledons</taxon>
        <taxon>Gunneridae</taxon>
        <taxon>Pentapetalae</taxon>
        <taxon>rosids</taxon>
        <taxon>fabids</taxon>
        <taxon>Malpighiales</taxon>
        <taxon>Euphorbiaceae</taxon>
        <taxon>Crotonoideae</taxon>
        <taxon>Manihoteae</taxon>
        <taxon>Manihot</taxon>
    </lineage>
</organism>
<evidence type="ECO:0000256" key="5">
    <source>
        <dbReference type="ARBA" id="ARBA00022692"/>
    </source>
</evidence>
<evidence type="ECO:0000256" key="7">
    <source>
        <dbReference type="ARBA" id="ARBA00022989"/>
    </source>
</evidence>
<dbReference type="PANTHER" id="PTHR48020">
    <property type="entry name" value="PROTON MYO-INOSITOL COTRANSPORTER"/>
    <property type="match status" value="1"/>
</dbReference>
<dbReference type="FunFam" id="1.20.1250.20:FF:000025">
    <property type="entry name" value="probable polyol transporter 4"/>
    <property type="match status" value="1"/>
</dbReference>
<evidence type="ECO:0000256" key="1">
    <source>
        <dbReference type="ARBA" id="ARBA00004141"/>
    </source>
</evidence>
<evidence type="ECO:0000256" key="8">
    <source>
        <dbReference type="ARBA" id="ARBA00023136"/>
    </source>
</evidence>
<gene>
    <name evidence="12" type="ORF">MANES_16G024700v8</name>
</gene>
<dbReference type="OrthoDB" id="6339427at2759"/>
<keyword evidence="8 10" id="KW-0472">Membrane</keyword>
<dbReference type="Gene3D" id="1.20.1250.20">
    <property type="entry name" value="MFS general substrate transporter like domains"/>
    <property type="match status" value="1"/>
</dbReference>
<accession>A0A2C9U8A7</accession>
<evidence type="ECO:0000256" key="2">
    <source>
        <dbReference type="ARBA" id="ARBA00010992"/>
    </source>
</evidence>
<comment type="caution">
    <text evidence="12">The sequence shown here is derived from an EMBL/GenBank/DDBJ whole genome shotgun (WGS) entry which is preliminary data.</text>
</comment>
<keyword evidence="13" id="KW-1185">Reference proteome</keyword>
<evidence type="ECO:0000256" key="3">
    <source>
        <dbReference type="ARBA" id="ARBA00022448"/>
    </source>
</evidence>
<evidence type="ECO:0000256" key="10">
    <source>
        <dbReference type="SAM" id="Phobius"/>
    </source>
</evidence>
<reference evidence="13" key="1">
    <citation type="journal article" date="2016" name="Nat. Biotechnol.">
        <title>Sequencing wild and cultivated cassava and related species reveals extensive interspecific hybridization and genetic diversity.</title>
        <authorList>
            <person name="Bredeson J.V."/>
            <person name="Lyons J.B."/>
            <person name="Prochnik S.E."/>
            <person name="Wu G.A."/>
            <person name="Ha C.M."/>
            <person name="Edsinger-Gonzales E."/>
            <person name="Grimwood J."/>
            <person name="Schmutz J."/>
            <person name="Rabbi I.Y."/>
            <person name="Egesi C."/>
            <person name="Nauluvula P."/>
            <person name="Lebot V."/>
            <person name="Ndunguru J."/>
            <person name="Mkamilo G."/>
            <person name="Bart R.S."/>
            <person name="Setter T.L."/>
            <person name="Gleadow R.M."/>
            <person name="Kulakow P."/>
            <person name="Ferguson M.E."/>
            <person name="Rounsley S."/>
            <person name="Rokhsar D.S."/>
        </authorList>
    </citation>
    <scope>NUCLEOTIDE SEQUENCE [LARGE SCALE GENOMIC DNA]</scope>
    <source>
        <strain evidence="13">cv. AM560-2</strain>
    </source>
</reference>
<keyword evidence="5 10" id="KW-0812">Transmembrane</keyword>
<keyword evidence="3 9" id="KW-0813">Transport</keyword>
<dbReference type="EMBL" id="CM004402">
    <property type="protein sequence ID" value="OAY26144.1"/>
    <property type="molecule type" value="Genomic_DNA"/>
</dbReference>
<comment type="subcellular location">
    <subcellularLocation>
        <location evidence="1">Membrane</location>
        <topology evidence="1">Multi-pass membrane protein</topology>
    </subcellularLocation>
</comment>
<dbReference type="InterPro" id="IPR005829">
    <property type="entry name" value="Sugar_transporter_CS"/>
</dbReference>
<dbReference type="GO" id="GO:0016020">
    <property type="term" value="C:membrane"/>
    <property type="evidence" value="ECO:0007669"/>
    <property type="project" value="UniProtKB-SubCell"/>
</dbReference>
<dbReference type="PROSITE" id="PS50850">
    <property type="entry name" value="MFS"/>
    <property type="match status" value="1"/>
</dbReference>
<name>A0A2C9U8A7_MANES</name>
<proteinExistence type="inferred from homology"/>
<feature type="transmembrane region" description="Helical" evidence="10">
    <location>
        <begin position="459"/>
        <end position="479"/>
    </location>
</feature>
<evidence type="ECO:0000256" key="9">
    <source>
        <dbReference type="RuleBase" id="RU003346"/>
    </source>
</evidence>
<protein>
    <recommendedName>
        <fullName evidence="11">Major facilitator superfamily (MFS) profile domain-containing protein</fullName>
    </recommendedName>
</protein>
<feature type="transmembrane region" description="Helical" evidence="10">
    <location>
        <begin position="119"/>
        <end position="137"/>
    </location>
</feature>
<dbReference type="OMA" id="PADHIYM"/>
<dbReference type="PROSITE" id="PS00217">
    <property type="entry name" value="SUGAR_TRANSPORT_2"/>
    <property type="match status" value="1"/>
</dbReference>
<evidence type="ECO:0000313" key="12">
    <source>
        <dbReference type="EMBL" id="OAY26144.1"/>
    </source>
</evidence>
<feature type="transmembrane region" description="Helical" evidence="10">
    <location>
        <begin position="179"/>
        <end position="199"/>
    </location>
</feature>
<feature type="domain" description="Major facilitator superfamily (MFS) profile" evidence="11">
    <location>
        <begin position="54"/>
        <end position="487"/>
    </location>
</feature>
<dbReference type="NCBIfam" id="TIGR00879">
    <property type="entry name" value="SP"/>
    <property type="match status" value="1"/>
</dbReference>
<dbReference type="Pfam" id="PF00083">
    <property type="entry name" value="Sugar_tr"/>
    <property type="match status" value="1"/>
</dbReference>
<dbReference type="InterPro" id="IPR020846">
    <property type="entry name" value="MFS_dom"/>
</dbReference>
<feature type="transmembrane region" description="Helical" evidence="10">
    <location>
        <begin position="149"/>
        <end position="167"/>
    </location>
</feature>